<reference evidence="3 4" key="1">
    <citation type="submission" date="2016-08" db="EMBL/GenBank/DDBJ databases">
        <title>Draft genome sequence of Candidatus Piscirickettsia litoralis, from seawater.</title>
        <authorList>
            <person name="Wan X."/>
            <person name="Lee A.J."/>
            <person name="Hou S."/>
            <person name="Donachie S.P."/>
        </authorList>
    </citation>
    <scope>NUCLEOTIDE SEQUENCE [LARGE SCALE GENOMIC DNA]</scope>
    <source>
        <strain evidence="3 4">Y2</strain>
    </source>
</reference>
<dbReference type="Gene3D" id="3.10.20.440">
    <property type="entry name" value="2Fe-2S iron-sulphur cluster binding domain, sarcosine oxidase, alpha subunit, N-terminal domain"/>
    <property type="match status" value="1"/>
</dbReference>
<dbReference type="Pfam" id="PF13510">
    <property type="entry name" value="Fer2_4"/>
    <property type="match status" value="1"/>
</dbReference>
<organism evidence="3 4">
    <name type="scientific">Piscirickettsia litoralis</name>
    <dbReference type="NCBI Taxonomy" id="1891921"/>
    <lineage>
        <taxon>Bacteria</taxon>
        <taxon>Pseudomonadati</taxon>
        <taxon>Pseudomonadota</taxon>
        <taxon>Gammaproteobacteria</taxon>
        <taxon>Thiotrichales</taxon>
        <taxon>Piscirickettsiaceae</taxon>
        <taxon>Piscirickettsia</taxon>
    </lineage>
</organism>
<gene>
    <name evidence="3" type="ORF">BGC07_05095</name>
</gene>
<dbReference type="SUPFAM" id="SSF54292">
    <property type="entry name" value="2Fe-2S ferredoxin-like"/>
    <property type="match status" value="1"/>
</dbReference>
<dbReference type="RefSeq" id="WP_069312220.1">
    <property type="nucleotide sequence ID" value="NZ_MDTU01000001.1"/>
</dbReference>
<comment type="caution">
    <text evidence="3">The sequence shown here is derived from an EMBL/GenBank/DDBJ whole genome shotgun (WGS) entry which is preliminary data.</text>
</comment>
<evidence type="ECO:0000313" key="3">
    <source>
        <dbReference type="EMBL" id="ODN42423.1"/>
    </source>
</evidence>
<evidence type="ECO:0000313" key="4">
    <source>
        <dbReference type="Proteomes" id="UP000094329"/>
    </source>
</evidence>
<accession>A0ABX3A1V1</accession>
<name>A0ABX3A1V1_9GAMM</name>
<feature type="domain" description="2Fe-2S ferredoxin-type" evidence="2">
    <location>
        <begin position="17"/>
        <end position="98"/>
    </location>
</feature>
<dbReference type="InterPro" id="IPR036010">
    <property type="entry name" value="2Fe-2S_ferredoxin-like_sf"/>
</dbReference>
<keyword evidence="1" id="KW-0560">Oxidoreductase</keyword>
<dbReference type="InterPro" id="IPR001041">
    <property type="entry name" value="2Fe-2S_ferredoxin-type"/>
</dbReference>
<proteinExistence type="predicted"/>
<dbReference type="PROSITE" id="PS51085">
    <property type="entry name" value="2FE2S_FER_2"/>
    <property type="match status" value="1"/>
</dbReference>
<evidence type="ECO:0000256" key="1">
    <source>
        <dbReference type="ARBA" id="ARBA00023002"/>
    </source>
</evidence>
<dbReference type="EMBL" id="MDTU01000001">
    <property type="protein sequence ID" value="ODN42423.1"/>
    <property type="molecule type" value="Genomic_DNA"/>
</dbReference>
<evidence type="ECO:0000259" key="2">
    <source>
        <dbReference type="PROSITE" id="PS51085"/>
    </source>
</evidence>
<sequence>MTSKLIRTQDITPPCDKTFIIWVNDKPLSAIQGESVLSALLASNYKSLMKNDHAICNGAYCGMGVCHNCYVQVNSQYKKRACQTIVQAGMKIKTLSNRFDNAQND</sequence>
<keyword evidence="4" id="KW-1185">Reference proteome</keyword>
<dbReference type="Proteomes" id="UP000094329">
    <property type="component" value="Unassembled WGS sequence"/>
</dbReference>
<dbReference type="InterPro" id="IPR042204">
    <property type="entry name" value="2Fe-2S-bd_N"/>
</dbReference>
<protein>
    <submittedName>
        <fullName evidence="3">(2Fe-2S)-binding protein</fullName>
    </submittedName>
</protein>